<comment type="caution">
    <text evidence="6">The sequence shown here is derived from an EMBL/GenBank/DDBJ whole genome shotgun (WGS) entry which is preliminary data.</text>
</comment>
<dbReference type="PANTHER" id="PTHR43847">
    <property type="entry name" value="BLL3993 PROTEIN"/>
    <property type="match status" value="1"/>
</dbReference>
<keyword evidence="3 5" id="KW-1133">Transmembrane helix</keyword>
<feature type="transmembrane region" description="Helical" evidence="5">
    <location>
        <begin position="153"/>
        <end position="181"/>
    </location>
</feature>
<feature type="transmembrane region" description="Helical" evidence="5">
    <location>
        <begin position="68"/>
        <end position="89"/>
    </location>
</feature>
<evidence type="ECO:0000256" key="1">
    <source>
        <dbReference type="ARBA" id="ARBA00004141"/>
    </source>
</evidence>
<keyword evidence="6" id="KW-0489">Methyltransferase</keyword>
<dbReference type="GO" id="GO:0016020">
    <property type="term" value="C:membrane"/>
    <property type="evidence" value="ECO:0007669"/>
    <property type="project" value="UniProtKB-SubCell"/>
</dbReference>
<keyword evidence="7" id="KW-1185">Reference proteome</keyword>
<keyword evidence="6" id="KW-0808">Transferase</keyword>
<proteinExistence type="predicted"/>
<evidence type="ECO:0000256" key="4">
    <source>
        <dbReference type="ARBA" id="ARBA00023136"/>
    </source>
</evidence>
<keyword evidence="2 5" id="KW-0812">Transmembrane</keyword>
<dbReference type="GO" id="GO:0032259">
    <property type="term" value="P:methylation"/>
    <property type="evidence" value="ECO:0007669"/>
    <property type="project" value="UniProtKB-KW"/>
</dbReference>
<feature type="transmembrane region" description="Helical" evidence="5">
    <location>
        <begin position="30"/>
        <end position="47"/>
    </location>
</feature>
<dbReference type="GO" id="GO:0004671">
    <property type="term" value="F:protein C-terminal S-isoprenylcysteine carboxyl O-methyltransferase activity"/>
    <property type="evidence" value="ECO:0007669"/>
    <property type="project" value="InterPro"/>
</dbReference>
<dbReference type="InterPro" id="IPR052527">
    <property type="entry name" value="Metal_cation-efflux_comp"/>
</dbReference>
<organism evidence="6 7">
    <name type="scientific">Phaeodactylibacter luteus</name>
    <dbReference type="NCBI Taxonomy" id="1564516"/>
    <lineage>
        <taxon>Bacteria</taxon>
        <taxon>Pseudomonadati</taxon>
        <taxon>Bacteroidota</taxon>
        <taxon>Saprospiria</taxon>
        <taxon>Saprospirales</taxon>
        <taxon>Haliscomenobacteraceae</taxon>
        <taxon>Phaeodactylibacter</taxon>
    </lineage>
</organism>
<protein>
    <submittedName>
        <fullName evidence="6">Isoprenylcysteine carboxylmethyltransferase family protein</fullName>
    </submittedName>
</protein>
<evidence type="ECO:0000313" key="6">
    <source>
        <dbReference type="EMBL" id="TXB68404.1"/>
    </source>
</evidence>
<sequence>MLYKMKKIKITLLFLSLAYAMPLLPRPELILHPKILALMAAAAIVFLTQPGFSPNEGSRDKQADRNTVFLILGGSLLSVILPLLEWAYFSQARPLAHWALLGSLLLLGGTALRVWAIQVLGQYFTPTVLIQETHQLIQSGPFAWLRHPSYTGAYLATLGSAILLQAWWGLLFSALIMLVVYHRRIAAEEQALSERFGAAYADYQHKTYRLLPGIW</sequence>
<comment type="subcellular location">
    <subcellularLocation>
        <location evidence="1">Membrane</location>
        <topology evidence="1">Multi-pass membrane protein</topology>
    </subcellularLocation>
</comment>
<gene>
    <name evidence="6" type="ORF">FRY97_03225</name>
</gene>
<name>A0A5C6S1U0_9BACT</name>
<dbReference type="InterPro" id="IPR007269">
    <property type="entry name" value="ICMT_MeTrfase"/>
</dbReference>
<evidence type="ECO:0000313" key="7">
    <source>
        <dbReference type="Proteomes" id="UP000321580"/>
    </source>
</evidence>
<accession>A0A5C6S1U0</accession>
<evidence type="ECO:0000256" key="3">
    <source>
        <dbReference type="ARBA" id="ARBA00022989"/>
    </source>
</evidence>
<dbReference type="Pfam" id="PF04140">
    <property type="entry name" value="ICMT"/>
    <property type="match status" value="1"/>
</dbReference>
<reference evidence="6 7" key="1">
    <citation type="submission" date="2019-08" db="EMBL/GenBank/DDBJ databases">
        <title>Genome of Phaeodactylibacter luteus.</title>
        <authorList>
            <person name="Bowman J.P."/>
        </authorList>
    </citation>
    <scope>NUCLEOTIDE SEQUENCE [LARGE SCALE GENOMIC DNA]</scope>
    <source>
        <strain evidence="6 7">KCTC 42180</strain>
    </source>
</reference>
<dbReference type="PANTHER" id="PTHR43847:SF1">
    <property type="entry name" value="BLL3993 PROTEIN"/>
    <property type="match status" value="1"/>
</dbReference>
<dbReference type="AlphaFoldDB" id="A0A5C6S1U0"/>
<evidence type="ECO:0000256" key="2">
    <source>
        <dbReference type="ARBA" id="ARBA00022692"/>
    </source>
</evidence>
<evidence type="ECO:0000256" key="5">
    <source>
        <dbReference type="SAM" id="Phobius"/>
    </source>
</evidence>
<dbReference type="Gene3D" id="1.20.120.1630">
    <property type="match status" value="1"/>
</dbReference>
<feature type="transmembrane region" description="Helical" evidence="5">
    <location>
        <begin position="95"/>
        <end position="116"/>
    </location>
</feature>
<dbReference type="Proteomes" id="UP000321580">
    <property type="component" value="Unassembled WGS sequence"/>
</dbReference>
<dbReference type="EMBL" id="VOOR01000004">
    <property type="protein sequence ID" value="TXB68404.1"/>
    <property type="molecule type" value="Genomic_DNA"/>
</dbReference>
<keyword evidence="4 5" id="KW-0472">Membrane</keyword>
<dbReference type="OrthoDB" id="9809773at2"/>